<dbReference type="PROSITE" id="PS00668">
    <property type="entry name" value="COMPLEX1_ND1_2"/>
    <property type="match status" value="1"/>
</dbReference>
<feature type="transmembrane region" description="Helical" evidence="5">
    <location>
        <begin position="163"/>
        <end position="182"/>
    </location>
</feature>
<accession>A0ABT9JSU6</accession>
<dbReference type="InterPro" id="IPR001694">
    <property type="entry name" value="NADH_UbQ_OxRdtase_su1/FPO"/>
</dbReference>
<feature type="transmembrane region" description="Helical" evidence="5">
    <location>
        <begin position="318"/>
        <end position="339"/>
    </location>
</feature>
<evidence type="ECO:0000256" key="4">
    <source>
        <dbReference type="ARBA" id="ARBA00023136"/>
    </source>
</evidence>
<keyword evidence="5" id="KW-1003">Cell membrane</keyword>
<protein>
    <recommendedName>
        <fullName evidence="5">NADH-quinone oxidoreductase subunit H</fullName>
        <ecNumber evidence="5">7.1.1.-</ecNumber>
    </recommendedName>
    <alternativeName>
        <fullName evidence="5">NADH dehydrogenase I subunit H</fullName>
    </alternativeName>
    <alternativeName>
        <fullName evidence="5">NDH-1 subunit H</fullName>
    </alternativeName>
</protein>
<dbReference type="HAMAP" id="MF_01350">
    <property type="entry name" value="NDH1_NuoH"/>
    <property type="match status" value="1"/>
</dbReference>
<keyword evidence="5" id="KW-0874">Quinone</keyword>
<dbReference type="PROSITE" id="PS00667">
    <property type="entry name" value="COMPLEX1_ND1_1"/>
    <property type="match status" value="1"/>
</dbReference>
<keyword evidence="3 5" id="KW-1133">Transmembrane helix</keyword>
<evidence type="ECO:0000256" key="1">
    <source>
        <dbReference type="ARBA" id="ARBA00004141"/>
    </source>
</evidence>
<dbReference type="InterPro" id="IPR018086">
    <property type="entry name" value="NADH_UbQ_OxRdtase_su1_CS"/>
</dbReference>
<dbReference type="Pfam" id="PF00146">
    <property type="entry name" value="NADHdh"/>
    <property type="match status" value="1"/>
</dbReference>
<evidence type="ECO:0000256" key="2">
    <source>
        <dbReference type="ARBA" id="ARBA00022692"/>
    </source>
</evidence>
<organism evidence="7 8">
    <name type="scientific">Methylophilus aquaticus</name>
    <dbReference type="NCBI Taxonomy" id="1971610"/>
    <lineage>
        <taxon>Bacteria</taxon>
        <taxon>Pseudomonadati</taxon>
        <taxon>Pseudomonadota</taxon>
        <taxon>Betaproteobacteria</taxon>
        <taxon>Nitrosomonadales</taxon>
        <taxon>Methylophilaceae</taxon>
        <taxon>Methylophilus</taxon>
    </lineage>
</organism>
<dbReference type="Proteomes" id="UP001225906">
    <property type="component" value="Unassembled WGS sequence"/>
</dbReference>
<dbReference type="RefSeq" id="WP_306389366.1">
    <property type="nucleotide sequence ID" value="NZ_JAVCAP010000014.1"/>
</dbReference>
<keyword evidence="8" id="KW-1185">Reference proteome</keyword>
<dbReference type="PANTHER" id="PTHR11432">
    <property type="entry name" value="NADH DEHYDROGENASE SUBUNIT 1"/>
    <property type="match status" value="1"/>
</dbReference>
<feature type="transmembrane region" description="Helical" evidence="5">
    <location>
        <begin position="122"/>
        <end position="143"/>
    </location>
</feature>
<evidence type="ECO:0000256" key="5">
    <source>
        <dbReference type="HAMAP-Rule" id="MF_01350"/>
    </source>
</evidence>
<dbReference type="EC" id="7.1.1.-" evidence="5"/>
<comment type="catalytic activity">
    <reaction evidence="5">
        <text>a quinone + NADH + 5 H(+)(in) = a quinol + NAD(+) + 4 H(+)(out)</text>
        <dbReference type="Rhea" id="RHEA:57888"/>
        <dbReference type="ChEBI" id="CHEBI:15378"/>
        <dbReference type="ChEBI" id="CHEBI:24646"/>
        <dbReference type="ChEBI" id="CHEBI:57540"/>
        <dbReference type="ChEBI" id="CHEBI:57945"/>
        <dbReference type="ChEBI" id="CHEBI:132124"/>
    </reaction>
</comment>
<comment type="subunit">
    <text evidence="5">NDH-1 is composed of 14 different subunits. Subunits NuoA, H, J, K, L, M, N constitute the membrane sector of the complex.</text>
</comment>
<comment type="caution">
    <text evidence="5">Lacks conserved residue(s) required for the propagation of feature annotation.</text>
</comment>
<keyword evidence="2 5" id="KW-0812">Transmembrane</keyword>
<comment type="similarity">
    <text evidence="5 6">Belongs to the complex I subunit 1 family.</text>
</comment>
<name>A0ABT9JSU6_9PROT</name>
<keyword evidence="7" id="KW-0560">Oxidoreductase</keyword>
<keyword evidence="5 6" id="KW-0520">NAD</keyword>
<evidence type="ECO:0000256" key="3">
    <source>
        <dbReference type="ARBA" id="ARBA00022989"/>
    </source>
</evidence>
<comment type="caution">
    <text evidence="7">The sequence shown here is derived from an EMBL/GenBank/DDBJ whole genome shotgun (WGS) entry which is preliminary data.</text>
</comment>
<evidence type="ECO:0000313" key="8">
    <source>
        <dbReference type="Proteomes" id="UP001225906"/>
    </source>
</evidence>
<dbReference type="PANTHER" id="PTHR11432:SF3">
    <property type="entry name" value="NADH-UBIQUINONE OXIDOREDUCTASE CHAIN 1"/>
    <property type="match status" value="1"/>
</dbReference>
<reference evidence="8" key="1">
    <citation type="journal article" date="2019" name="Int. J. Syst. Evol. Microbiol.">
        <title>The Global Catalogue of Microorganisms (GCM) 10K type strain sequencing project: providing services to taxonomists for standard genome sequencing and annotation.</title>
        <authorList>
            <consortium name="The Broad Institute Genomics Platform"/>
            <consortium name="The Broad Institute Genome Sequencing Center for Infectious Disease"/>
            <person name="Wu L."/>
            <person name="Ma J."/>
        </authorList>
    </citation>
    <scope>NUCLEOTIDE SEQUENCE [LARGE SCALE GENOMIC DNA]</scope>
    <source>
        <strain evidence="8">VKM B-3159</strain>
    </source>
</reference>
<keyword evidence="4 5" id="KW-0472">Membrane</keyword>
<feature type="transmembrane region" description="Helical" evidence="5">
    <location>
        <begin position="88"/>
        <end position="110"/>
    </location>
</feature>
<keyword evidence="5" id="KW-1278">Translocase</keyword>
<evidence type="ECO:0000256" key="6">
    <source>
        <dbReference type="RuleBase" id="RU000471"/>
    </source>
</evidence>
<gene>
    <name evidence="5 7" type="primary">nuoH</name>
    <name evidence="7" type="ORF">Q9291_07280</name>
</gene>
<comment type="function">
    <text evidence="5">NDH-1 shuttles electrons from NADH, via FMN and iron-sulfur (Fe-S) centers, to quinones in the respiratory chain. The immediate electron acceptor for the enzyme in this species is believed to be ubiquinone. Couples the redox reaction to proton translocation (for every two electrons transferred, four hydrogen ions are translocated across the cytoplasmic membrane), and thus conserves the redox energy in a proton gradient. This subunit may bind ubiquinone.</text>
</comment>
<feature type="transmembrane region" description="Helical" evidence="5">
    <location>
        <begin position="17"/>
        <end position="39"/>
    </location>
</feature>
<feature type="transmembrane region" description="Helical" evidence="5">
    <location>
        <begin position="280"/>
        <end position="298"/>
    </location>
</feature>
<dbReference type="EMBL" id="JAVCAP010000014">
    <property type="protein sequence ID" value="MDP8567648.1"/>
    <property type="molecule type" value="Genomic_DNA"/>
</dbReference>
<proteinExistence type="inferred from homology"/>
<sequence length="342" mass="38135">MQFFAQLFGSYWTDVQLVVWTLIKIVAIVLPLMIAVAYLTLAERKVIGYMQVRIGPNRVGYFGLLQPLADGLKLLFKEIILPTASSKALFFIGPILAIAPAFAAWAVVPFDSTLVLANIDAGLLYILAMTSVAVYGVIIAGWASNSKYAFLGSLRSAAQIVSYEIAMGFTLVGVLMCANSLNLGKIVMGQEGGFWHWYFIPLFPLFIVYFISAVAETNRAPFDVAEGESEIVAGFHVEYSGMAFAVFFLAEYANMILVSALAALMFLGGWLSPVPFLPDSVLWLLAKIAFLLFLFLWFRATFPRYRYDQIMRLGWKVFIPITLVWIVVVAAMMQTQWAYLFH</sequence>
<dbReference type="NCBIfam" id="NF004741">
    <property type="entry name" value="PRK06076.1-2"/>
    <property type="match status" value="1"/>
</dbReference>
<keyword evidence="5" id="KW-0830">Ubiquinone</keyword>
<feature type="transmembrane region" description="Helical" evidence="5">
    <location>
        <begin position="194"/>
        <end position="211"/>
    </location>
</feature>
<comment type="subcellular location">
    <subcellularLocation>
        <location evidence="5 6">Cell membrane</location>
        <topology evidence="5 6">Multi-pass membrane protein</topology>
    </subcellularLocation>
    <subcellularLocation>
        <location evidence="1">Membrane</location>
        <topology evidence="1">Multi-pass membrane protein</topology>
    </subcellularLocation>
</comment>
<dbReference type="GO" id="GO:0050136">
    <property type="term" value="F:NADH dehydrogenase (quinone) (non-electrogenic) activity"/>
    <property type="evidence" value="ECO:0007669"/>
    <property type="project" value="UniProtKB-EC"/>
</dbReference>
<evidence type="ECO:0000313" key="7">
    <source>
        <dbReference type="EMBL" id="MDP8567648.1"/>
    </source>
</evidence>